<sequence length="80" mass="8851">MLCYTHSRSYMVTKFDIDADPTNGVALVANSERLTVRCKLPSEIDSCVAELKRELDQTAEMAKSAILSMENLPDFPTGPN</sequence>
<reference evidence="1 2" key="1">
    <citation type="submission" date="2014-11" db="EMBL/GenBank/DDBJ databases">
        <title>Genomics and ecophysiology of heterotrophic nitrogen fixing bacteria isolated from estuarine surface water.</title>
        <authorList>
            <person name="Bentzon-Tilia M."/>
            <person name="Severin I."/>
            <person name="Hansen L.H."/>
            <person name="Riemann L."/>
        </authorList>
    </citation>
    <scope>NUCLEOTIDE SEQUENCE [LARGE SCALE GENOMIC DNA]</scope>
    <source>
        <strain evidence="1 2">BAL398</strain>
    </source>
</reference>
<protein>
    <submittedName>
        <fullName evidence="1">Uncharacterized protein</fullName>
    </submittedName>
</protein>
<name>A0A0D7EEQ6_RHOPL</name>
<accession>A0A0D7EEQ6</accession>
<gene>
    <name evidence="1" type="ORF">OO17_21115</name>
</gene>
<organism evidence="1 2">
    <name type="scientific">Rhodopseudomonas palustris</name>
    <dbReference type="NCBI Taxonomy" id="1076"/>
    <lineage>
        <taxon>Bacteria</taxon>
        <taxon>Pseudomonadati</taxon>
        <taxon>Pseudomonadota</taxon>
        <taxon>Alphaproteobacteria</taxon>
        <taxon>Hyphomicrobiales</taxon>
        <taxon>Nitrobacteraceae</taxon>
        <taxon>Rhodopseudomonas</taxon>
    </lineage>
</organism>
<proteinExistence type="predicted"/>
<evidence type="ECO:0000313" key="2">
    <source>
        <dbReference type="Proteomes" id="UP000032515"/>
    </source>
</evidence>
<comment type="caution">
    <text evidence="1">The sequence shown here is derived from an EMBL/GenBank/DDBJ whole genome shotgun (WGS) entry which is preliminary data.</text>
</comment>
<dbReference type="EMBL" id="JXXE01000452">
    <property type="protein sequence ID" value="KIZ39198.1"/>
    <property type="molecule type" value="Genomic_DNA"/>
</dbReference>
<dbReference type="PATRIC" id="fig|1076.23.peg.4916"/>
<dbReference type="Proteomes" id="UP000032515">
    <property type="component" value="Unassembled WGS sequence"/>
</dbReference>
<evidence type="ECO:0000313" key="1">
    <source>
        <dbReference type="EMBL" id="KIZ39198.1"/>
    </source>
</evidence>
<dbReference type="AlphaFoldDB" id="A0A0D7EEQ6"/>